<reference evidence="1 4" key="1">
    <citation type="journal article" date="2015" name="Genome Announc.">
        <title>Complete genome sequences for 35 biothreat assay-relevant bacillus species.</title>
        <authorList>
            <person name="Johnson S.L."/>
            <person name="Daligault H.E."/>
            <person name="Davenport K.W."/>
            <person name="Jaissle J."/>
            <person name="Frey K.G."/>
            <person name="Ladner J.T."/>
            <person name="Broomall S.M."/>
            <person name="Bishop-Lilly K.A."/>
            <person name="Bruce D.C."/>
            <person name="Gibbons H.S."/>
            <person name="Coyne S.R."/>
            <person name="Lo C.C."/>
            <person name="Meincke L."/>
            <person name="Munk A.C."/>
            <person name="Koroleva G.I."/>
            <person name="Rosenzweig C.N."/>
            <person name="Palacios G.F."/>
            <person name="Redden C.L."/>
            <person name="Minogue T.D."/>
            <person name="Chain P.S."/>
        </authorList>
    </citation>
    <scope>NUCLEOTIDE SEQUENCE [LARGE SCALE GENOMIC DNA]</scope>
    <source>
        <strain evidence="1 4">HD1011</strain>
        <plasmid evidence="1 4">2</plasmid>
    </source>
</reference>
<evidence type="ECO:0000313" key="4">
    <source>
        <dbReference type="Proteomes" id="UP000031876"/>
    </source>
</evidence>
<evidence type="ECO:0000313" key="5">
    <source>
        <dbReference type="Proteomes" id="UP000501107"/>
    </source>
</evidence>
<reference evidence="3 5" key="3">
    <citation type="submission" date="2020-05" db="EMBL/GenBank/DDBJ databases">
        <title>FDA dAtabase for Regulatory Grade micrObial Sequences (FDA-ARGOS): Supporting development and validation of Infectious Disease Dx tests.</title>
        <authorList>
            <person name="Nelson B."/>
            <person name="Plummer A."/>
            <person name="Tallon L."/>
            <person name="Sadzewicz L."/>
            <person name="Zhao X."/>
            <person name="Vavikolanu K."/>
            <person name="Mehta A."/>
            <person name="Aluvathingal J."/>
            <person name="Nadendla S."/>
            <person name="Myers T."/>
            <person name="Yan Y."/>
            <person name="Sichtig H."/>
        </authorList>
    </citation>
    <scope>NUCLEOTIDE SEQUENCE [LARGE SCALE GENOMIC DNA]</scope>
    <source>
        <strain evidence="3 5">FDAARGOS_795</strain>
        <plasmid evidence="3 5">unnamed3</plasmid>
    </source>
</reference>
<accession>A0A0B5NKC4</accession>
<dbReference type="KEGG" id="btw:BF38_6082"/>
<dbReference type="EMBL" id="CP009334">
    <property type="protein sequence ID" value="AJG73872.1"/>
    <property type="molecule type" value="Genomic_DNA"/>
</dbReference>
<dbReference type="RefSeq" id="WP_000873053.1">
    <property type="nucleotide sequence ID" value="NZ_CP009334.1"/>
</dbReference>
<dbReference type="Proteomes" id="UP000501107">
    <property type="component" value="Plasmid unnamed3"/>
</dbReference>
<dbReference type="Proteomes" id="UP000031876">
    <property type="component" value="Plasmid 2"/>
</dbReference>
<dbReference type="EMBL" id="CP053979">
    <property type="protein sequence ID" value="QKH22914.1"/>
    <property type="molecule type" value="Genomic_DNA"/>
</dbReference>
<name>A0A0B5NKC4_BACTU</name>
<protein>
    <submittedName>
        <fullName evidence="3">Uncharacterized protein</fullName>
    </submittedName>
</protein>
<keyword evidence="3" id="KW-0614">Plasmid</keyword>
<reference evidence="2" key="2">
    <citation type="submission" date="2019-07" db="EMBL/GenBank/DDBJ databases">
        <title>Phylogenomic Reclassification of ATCC Bacillus Strains and Various Taxa within the Genus Bacillus.</title>
        <authorList>
            <person name="Riojas M.A."/>
            <person name="Frank A.M."/>
            <person name="Fenn S.L."/>
            <person name="King S.P."/>
            <person name="Brower S.M."/>
            <person name="Hazbon M.H."/>
        </authorList>
    </citation>
    <scope>NUCLEOTIDE SEQUENCE</scope>
    <source>
        <strain evidence="2">ATCC 35646</strain>
    </source>
</reference>
<proteinExistence type="predicted"/>
<sequence>MKYELVTNETLFEVKEDHKVLGKSGTIYSIIDFLPDIETGETKLVLGKSEFDTERGQMCTQLFGVVDKLQVENFFYIIEETYSNYILKLSTSYKDNKESQTKKEKKVL</sequence>
<evidence type="ECO:0000313" key="2">
    <source>
        <dbReference type="EMBL" id="MDR4174616.1"/>
    </source>
</evidence>
<organism evidence="3 5">
    <name type="scientific">Bacillus thuringiensis</name>
    <dbReference type="NCBI Taxonomy" id="1428"/>
    <lineage>
        <taxon>Bacteria</taxon>
        <taxon>Bacillati</taxon>
        <taxon>Bacillota</taxon>
        <taxon>Bacilli</taxon>
        <taxon>Bacillales</taxon>
        <taxon>Bacillaceae</taxon>
        <taxon>Bacillus</taxon>
        <taxon>Bacillus cereus group</taxon>
    </lineage>
</organism>
<geneLocation type="plasmid" evidence="3 5">
    <name>unnamed3</name>
</geneLocation>
<evidence type="ECO:0000313" key="1">
    <source>
        <dbReference type="EMBL" id="AJG73872.1"/>
    </source>
</evidence>
<geneLocation type="plasmid" evidence="1 4">
    <name>2</name>
</geneLocation>
<dbReference type="Proteomes" id="UP001181533">
    <property type="component" value="Unassembled WGS sequence"/>
</dbReference>
<dbReference type="EMBL" id="VKQN01000001">
    <property type="protein sequence ID" value="MDR4174616.1"/>
    <property type="molecule type" value="Genomic_DNA"/>
</dbReference>
<evidence type="ECO:0000313" key="3">
    <source>
        <dbReference type="EMBL" id="QKH22914.1"/>
    </source>
</evidence>
<dbReference type="AlphaFoldDB" id="A0A0B5NKC4"/>
<gene>
    <name evidence="1" type="ORF">BF38_6082</name>
    <name evidence="2" type="ORF">FO599_00540</name>
    <name evidence="3" type="ORF">FOC89_02735</name>
</gene>